<evidence type="ECO:0000256" key="6">
    <source>
        <dbReference type="ARBA" id="ARBA00032319"/>
    </source>
</evidence>
<dbReference type="GO" id="GO:0005634">
    <property type="term" value="C:nucleus"/>
    <property type="evidence" value="ECO:0007669"/>
    <property type="project" value="UniProtKB-SubCell"/>
</dbReference>
<organism evidence="7 8">
    <name type="scientific">Furculomyces boomerangus</name>
    <dbReference type="NCBI Taxonomy" id="61424"/>
    <lineage>
        <taxon>Eukaryota</taxon>
        <taxon>Fungi</taxon>
        <taxon>Fungi incertae sedis</taxon>
        <taxon>Zoopagomycota</taxon>
        <taxon>Kickxellomycotina</taxon>
        <taxon>Harpellomycetes</taxon>
        <taxon>Harpellales</taxon>
        <taxon>Harpellaceae</taxon>
        <taxon>Furculomyces</taxon>
    </lineage>
</organism>
<dbReference type="GO" id="GO:0031515">
    <property type="term" value="C:tRNA (m1A) methyltransferase complex"/>
    <property type="evidence" value="ECO:0007669"/>
    <property type="project" value="InterPro"/>
</dbReference>
<keyword evidence="5" id="KW-0539">Nucleus</keyword>
<keyword evidence="4" id="KW-0819">tRNA processing</keyword>
<evidence type="ECO:0000256" key="2">
    <source>
        <dbReference type="ARBA" id="ARBA00008320"/>
    </source>
</evidence>
<protein>
    <recommendedName>
        <fullName evidence="3">tRNA (adenine(58)-N(1))-methyltransferase non-catalytic subunit TRM6</fullName>
    </recommendedName>
    <alternativeName>
        <fullName evidence="6">tRNA(m1A58)-methyltransferase subunit TRM6</fullName>
    </alternativeName>
</protein>
<gene>
    <name evidence="7" type="ORF">BB559_000774</name>
</gene>
<comment type="similarity">
    <text evidence="2">Belongs to the TRM6/GCD10 family.</text>
</comment>
<evidence type="ECO:0000256" key="3">
    <source>
        <dbReference type="ARBA" id="ARBA00021704"/>
    </source>
</evidence>
<evidence type="ECO:0000256" key="1">
    <source>
        <dbReference type="ARBA" id="ARBA00004123"/>
    </source>
</evidence>
<comment type="subcellular location">
    <subcellularLocation>
        <location evidence="1">Nucleus</location>
    </subcellularLocation>
</comment>
<proteinExistence type="inferred from homology"/>
<dbReference type="InterPro" id="IPR017423">
    <property type="entry name" value="TRM6"/>
</dbReference>
<dbReference type="Pfam" id="PF04189">
    <property type="entry name" value="Gcd10p"/>
    <property type="match status" value="1"/>
</dbReference>
<dbReference type="GO" id="GO:0030488">
    <property type="term" value="P:tRNA methylation"/>
    <property type="evidence" value="ECO:0007669"/>
    <property type="project" value="InterPro"/>
</dbReference>
<keyword evidence="8" id="KW-1185">Reference proteome</keyword>
<dbReference type="AlphaFoldDB" id="A0A2T9Z443"/>
<dbReference type="Gene3D" id="3.10.330.20">
    <property type="match status" value="1"/>
</dbReference>
<comment type="caution">
    <text evidence="7">The sequence shown here is derived from an EMBL/GenBank/DDBJ whole genome shotgun (WGS) entry which is preliminary data.</text>
</comment>
<name>A0A2T9Z443_9FUNG</name>
<dbReference type="Proteomes" id="UP000245699">
    <property type="component" value="Unassembled WGS sequence"/>
</dbReference>
<dbReference type="EMBL" id="MBFT01000040">
    <property type="protein sequence ID" value="PVU99375.1"/>
    <property type="molecule type" value="Genomic_DNA"/>
</dbReference>
<dbReference type="OrthoDB" id="10254665at2759"/>
<dbReference type="PANTHER" id="PTHR12945:SF0">
    <property type="entry name" value="TRNA (ADENINE(58)-N(1))-METHYLTRANSFERASE NON-CATALYTIC SUBUNIT TRM6"/>
    <property type="match status" value="1"/>
</dbReference>
<accession>A0A2T9Z443</accession>
<evidence type="ECO:0000313" key="7">
    <source>
        <dbReference type="EMBL" id="PVU99375.1"/>
    </source>
</evidence>
<evidence type="ECO:0000313" key="8">
    <source>
        <dbReference type="Proteomes" id="UP000245699"/>
    </source>
</evidence>
<dbReference type="STRING" id="61424.A0A2T9Z443"/>
<reference evidence="7 8" key="1">
    <citation type="journal article" date="2018" name="MBio">
        <title>Comparative Genomics Reveals the Core Gene Toolbox for the Fungus-Insect Symbiosis.</title>
        <authorList>
            <person name="Wang Y."/>
            <person name="Stata M."/>
            <person name="Wang W."/>
            <person name="Stajich J.E."/>
            <person name="White M.M."/>
            <person name="Moncalvo J.M."/>
        </authorList>
    </citation>
    <scope>NUCLEOTIDE SEQUENCE [LARGE SCALE GENOMIC DNA]</scope>
    <source>
        <strain evidence="7 8">AUS-77-4</strain>
    </source>
</reference>
<sequence>MEFINDGIVKEKDLLIVKLPSGNSKIIKIEDKKHIELGKFGSFDKDKLIGKPYGQWYEIFGNGEIRPILNSKFEVLDETGANNQEIFDGKDSQKISQSEIEDLKKESKAGTILPQDIIKTIAENNASFEKKTEYSKAKYIKRKESKFLKLFMPMESTAHNICEHFFNKTPEKINYIRIDTLSQLLSISNVCSSSRVLAVDNTQGMIIGSLLSRMERGAILGIHDGNNHNYDIIRYFNFSEEKKALLHALSWEQTERQLGEFEEVLPENATENETKGRDRRLKSHTLLKNTLDVFRNEPFDSLVISCDYEPLSVLKKLIVYLGGSRTVSLLAAFEYMRMSQNFLSVTISESWLREYQVLPNRTHPLMNMTSSGGYLLSAIYVFTSSEELAKRSKNN</sequence>
<evidence type="ECO:0000256" key="4">
    <source>
        <dbReference type="ARBA" id="ARBA00022694"/>
    </source>
</evidence>
<dbReference type="PANTHER" id="PTHR12945">
    <property type="entry name" value="TRANSLATION INITIATION FACTOR EIF3-RELATED"/>
    <property type="match status" value="1"/>
</dbReference>
<evidence type="ECO:0000256" key="5">
    <source>
        <dbReference type="ARBA" id="ARBA00023242"/>
    </source>
</evidence>